<keyword evidence="2" id="KW-1185">Reference proteome</keyword>
<dbReference type="EMBL" id="LFYR01001044">
    <property type="protein sequence ID" value="KMZ65361.1"/>
    <property type="molecule type" value="Genomic_DNA"/>
</dbReference>
<evidence type="ECO:0000313" key="2">
    <source>
        <dbReference type="Proteomes" id="UP000036987"/>
    </source>
</evidence>
<accession>A0A0K9P8L8</accession>
<dbReference type="AlphaFoldDB" id="A0A0K9P8L8"/>
<name>A0A0K9P8L8_ZOSMR</name>
<comment type="caution">
    <text evidence="1">The sequence shown here is derived from an EMBL/GenBank/DDBJ whole genome shotgun (WGS) entry which is preliminary data.</text>
</comment>
<proteinExistence type="predicted"/>
<sequence>MTTSLIDLITLDLILIIKKYFFKKPLIPVFSVILISSLHHSQPFILKAKPNSPLRDIFEQPIVGYFSSTSQ</sequence>
<dbReference type="Proteomes" id="UP000036987">
    <property type="component" value="Unassembled WGS sequence"/>
</dbReference>
<protein>
    <submittedName>
        <fullName evidence="1">Uncharacterized protein</fullName>
    </submittedName>
</protein>
<evidence type="ECO:0000313" key="1">
    <source>
        <dbReference type="EMBL" id="KMZ65361.1"/>
    </source>
</evidence>
<organism evidence="1 2">
    <name type="scientific">Zostera marina</name>
    <name type="common">Eelgrass</name>
    <dbReference type="NCBI Taxonomy" id="29655"/>
    <lineage>
        <taxon>Eukaryota</taxon>
        <taxon>Viridiplantae</taxon>
        <taxon>Streptophyta</taxon>
        <taxon>Embryophyta</taxon>
        <taxon>Tracheophyta</taxon>
        <taxon>Spermatophyta</taxon>
        <taxon>Magnoliopsida</taxon>
        <taxon>Liliopsida</taxon>
        <taxon>Zosteraceae</taxon>
        <taxon>Zostera</taxon>
    </lineage>
</organism>
<gene>
    <name evidence="1" type="ORF">ZOSMA_324G00150</name>
</gene>
<reference evidence="2" key="1">
    <citation type="journal article" date="2016" name="Nature">
        <title>The genome of the seagrass Zostera marina reveals angiosperm adaptation to the sea.</title>
        <authorList>
            <person name="Olsen J.L."/>
            <person name="Rouze P."/>
            <person name="Verhelst B."/>
            <person name="Lin Y.-C."/>
            <person name="Bayer T."/>
            <person name="Collen J."/>
            <person name="Dattolo E."/>
            <person name="De Paoli E."/>
            <person name="Dittami S."/>
            <person name="Maumus F."/>
            <person name="Michel G."/>
            <person name="Kersting A."/>
            <person name="Lauritano C."/>
            <person name="Lohaus R."/>
            <person name="Toepel M."/>
            <person name="Tonon T."/>
            <person name="Vanneste K."/>
            <person name="Amirebrahimi M."/>
            <person name="Brakel J."/>
            <person name="Bostroem C."/>
            <person name="Chovatia M."/>
            <person name="Grimwood J."/>
            <person name="Jenkins J.W."/>
            <person name="Jueterbock A."/>
            <person name="Mraz A."/>
            <person name="Stam W.T."/>
            <person name="Tice H."/>
            <person name="Bornberg-Bauer E."/>
            <person name="Green P.J."/>
            <person name="Pearson G.A."/>
            <person name="Procaccini G."/>
            <person name="Duarte C.M."/>
            <person name="Schmutz J."/>
            <person name="Reusch T.B.H."/>
            <person name="Van de Peer Y."/>
        </authorList>
    </citation>
    <scope>NUCLEOTIDE SEQUENCE [LARGE SCALE GENOMIC DNA]</scope>
    <source>
        <strain evidence="2">cv. Finnish</strain>
    </source>
</reference>